<feature type="region of interest" description="Disordered" evidence="3">
    <location>
        <begin position="1"/>
        <end position="78"/>
    </location>
</feature>
<dbReference type="InterPro" id="IPR016089">
    <property type="entry name" value="Chalcone_isomerase_bundle_sf"/>
</dbReference>
<dbReference type="OrthoDB" id="18193at2759"/>
<dbReference type="Pfam" id="PF16036">
    <property type="entry name" value="Chalcone_3"/>
    <property type="match status" value="1"/>
</dbReference>
<dbReference type="GO" id="GO:0005504">
    <property type="term" value="F:fatty acid binding"/>
    <property type="evidence" value="ECO:0007669"/>
    <property type="project" value="TreeGrafter"/>
</dbReference>
<dbReference type="PANTHER" id="PTHR47589">
    <property type="entry name" value="FATTY-ACID-BINDING PROTEIN 1"/>
    <property type="match status" value="1"/>
</dbReference>
<dbReference type="GO" id="GO:0016872">
    <property type="term" value="F:intramolecular lyase activity"/>
    <property type="evidence" value="ECO:0007669"/>
    <property type="project" value="InterPro"/>
</dbReference>
<dbReference type="GO" id="GO:0006631">
    <property type="term" value="P:fatty acid metabolic process"/>
    <property type="evidence" value="ECO:0007669"/>
    <property type="project" value="TreeGrafter"/>
</dbReference>
<comment type="similarity">
    <text evidence="1">Belongs to the chalcone isomerase family.</text>
</comment>
<feature type="compositionally biased region" description="Basic and acidic residues" evidence="3">
    <location>
        <begin position="57"/>
        <end position="69"/>
    </location>
</feature>
<feature type="domain" description="Chalcone isomerase" evidence="4">
    <location>
        <begin position="146"/>
        <end position="263"/>
    </location>
</feature>
<dbReference type="Proteomes" id="UP000243459">
    <property type="component" value="Chromosome 9"/>
</dbReference>
<dbReference type="InterPro" id="IPR016088">
    <property type="entry name" value="Chalcone_isomerase_3-sand"/>
</dbReference>
<dbReference type="GO" id="GO:0009570">
    <property type="term" value="C:chloroplast stroma"/>
    <property type="evidence" value="ECO:0007669"/>
    <property type="project" value="TreeGrafter"/>
</dbReference>
<proteinExistence type="inferred from homology"/>
<evidence type="ECO:0000313" key="6">
    <source>
        <dbReference type="Proteomes" id="UP000243459"/>
    </source>
</evidence>
<dbReference type="InterPro" id="IPR016087">
    <property type="entry name" value="Chalcone_isomerase"/>
</dbReference>
<dbReference type="InterPro" id="IPR036298">
    <property type="entry name" value="Chalcone_isomerase_sf"/>
</dbReference>
<dbReference type="Gramene" id="ONK58790">
    <property type="protein sequence ID" value="ONK58790"/>
    <property type="gene ID" value="A4U43_C09F16670"/>
</dbReference>
<evidence type="ECO:0000313" key="5">
    <source>
        <dbReference type="EMBL" id="ONK58790.1"/>
    </source>
</evidence>
<name>A0A5P1E8A3_ASPOF</name>
<dbReference type="Gene3D" id="1.10.890.20">
    <property type="match status" value="1"/>
</dbReference>
<dbReference type="Gene3D" id="3.50.70.10">
    <property type="match status" value="1"/>
</dbReference>
<dbReference type="PANTHER" id="PTHR47589:SF4">
    <property type="entry name" value="FATTY-ACID-BINDING PROTEIN 1-LIKE"/>
    <property type="match status" value="1"/>
</dbReference>
<feature type="compositionally biased region" description="Basic and acidic residues" evidence="3">
    <location>
        <begin position="33"/>
        <end position="49"/>
    </location>
</feature>
<feature type="compositionally biased region" description="Basic and acidic residues" evidence="3">
    <location>
        <begin position="16"/>
        <end position="26"/>
    </location>
</feature>
<keyword evidence="6" id="KW-1185">Reference proteome</keyword>
<accession>A0A5P1E8A3</accession>
<protein>
    <recommendedName>
        <fullName evidence="2">Chalcone--flavanone isomerase</fullName>
    </recommendedName>
</protein>
<dbReference type="AlphaFoldDB" id="A0A5P1E8A3"/>
<reference evidence="6" key="1">
    <citation type="journal article" date="2017" name="Nat. Commun.">
        <title>The asparagus genome sheds light on the origin and evolution of a young Y chromosome.</title>
        <authorList>
            <person name="Harkess A."/>
            <person name="Zhou J."/>
            <person name="Xu C."/>
            <person name="Bowers J.E."/>
            <person name="Van der Hulst R."/>
            <person name="Ayyampalayam S."/>
            <person name="Mercati F."/>
            <person name="Riccardi P."/>
            <person name="McKain M.R."/>
            <person name="Kakrana A."/>
            <person name="Tang H."/>
            <person name="Ray J."/>
            <person name="Groenendijk J."/>
            <person name="Arikit S."/>
            <person name="Mathioni S.M."/>
            <person name="Nakano M."/>
            <person name="Shan H."/>
            <person name="Telgmann-Rauber A."/>
            <person name="Kanno A."/>
            <person name="Yue Z."/>
            <person name="Chen H."/>
            <person name="Li W."/>
            <person name="Chen Y."/>
            <person name="Xu X."/>
            <person name="Zhang Y."/>
            <person name="Luo S."/>
            <person name="Chen H."/>
            <person name="Gao J."/>
            <person name="Mao Z."/>
            <person name="Pires J.C."/>
            <person name="Luo M."/>
            <person name="Kudrna D."/>
            <person name="Wing R.A."/>
            <person name="Meyers B.C."/>
            <person name="Yi K."/>
            <person name="Kong H."/>
            <person name="Lavrijsen P."/>
            <person name="Sunseri F."/>
            <person name="Falavigna A."/>
            <person name="Ye Y."/>
            <person name="Leebens-Mack J.H."/>
            <person name="Chen G."/>
        </authorList>
    </citation>
    <scope>NUCLEOTIDE SEQUENCE [LARGE SCALE GENOMIC DNA]</scope>
    <source>
        <strain evidence="6">cv. DH0086</strain>
    </source>
</reference>
<dbReference type="OMA" id="TMNMVRK"/>
<dbReference type="EMBL" id="CM007389">
    <property type="protein sequence ID" value="ONK58790.1"/>
    <property type="molecule type" value="Genomic_DNA"/>
</dbReference>
<evidence type="ECO:0000256" key="3">
    <source>
        <dbReference type="SAM" id="MobiDB-lite"/>
    </source>
</evidence>
<sequence>MAPVSVTEEENVNGDGEEKRVEEVTEKPQVAKVGEEDAEKMSKDEKVVDVEEEIEEGGDHGVEEKKGGVEEEENVEMDVEPKTGVSFPVKLADGKQLMALGVRRKKVIALSINIYAFGVYADNTKLKELLKTKFGKAPSEPTKELYETVINSDIGMKVRLIIVFKALTMNMVRKNFNEGLGASLKKLKGGQKDDELVNKVMGAAKDSIKLSAGSVIEITRLPGYILQMKVKDEQISEVESELLCRAYFDMYLGDDPFDKEAKEIFGKSLLNLF</sequence>
<evidence type="ECO:0000259" key="4">
    <source>
        <dbReference type="Pfam" id="PF16036"/>
    </source>
</evidence>
<organism evidence="5 6">
    <name type="scientific">Asparagus officinalis</name>
    <name type="common">Garden asparagus</name>
    <dbReference type="NCBI Taxonomy" id="4686"/>
    <lineage>
        <taxon>Eukaryota</taxon>
        <taxon>Viridiplantae</taxon>
        <taxon>Streptophyta</taxon>
        <taxon>Embryophyta</taxon>
        <taxon>Tracheophyta</taxon>
        <taxon>Spermatophyta</taxon>
        <taxon>Magnoliopsida</taxon>
        <taxon>Liliopsida</taxon>
        <taxon>Asparagales</taxon>
        <taxon>Asparagaceae</taxon>
        <taxon>Asparagoideae</taxon>
        <taxon>Asparagus</taxon>
    </lineage>
</organism>
<evidence type="ECO:0000256" key="1">
    <source>
        <dbReference type="ARBA" id="ARBA00007166"/>
    </source>
</evidence>
<evidence type="ECO:0000256" key="2">
    <source>
        <dbReference type="ARBA" id="ARBA00024426"/>
    </source>
</evidence>
<dbReference type="SUPFAM" id="SSF54626">
    <property type="entry name" value="Chalcone isomerase"/>
    <property type="match status" value="1"/>
</dbReference>
<dbReference type="InterPro" id="IPR044228">
    <property type="entry name" value="FAP1"/>
</dbReference>
<gene>
    <name evidence="5" type="ORF">A4U43_C09F16670</name>
</gene>